<comment type="caution">
    <text evidence="3">The sequence shown here is derived from an EMBL/GenBank/DDBJ whole genome shotgun (WGS) entry which is preliminary data.</text>
</comment>
<name>A0A3N6MQ37_NATCH</name>
<proteinExistence type="predicted"/>
<evidence type="ECO:0000313" key="4">
    <source>
        <dbReference type="Proteomes" id="UP000282323"/>
    </source>
</evidence>
<sequence>MTEDATLSEFGIDSSDEDDSLCAEDDGSCAGGDGENSRDVESDGDDTSDSRPETSRSTYAWGTYTCGNCQDETDRVWREDGGFVCSACKEW</sequence>
<organism evidence="3 4">
    <name type="scientific">Natrarchaeobius chitinivorans</name>
    <dbReference type="NCBI Taxonomy" id="1679083"/>
    <lineage>
        <taxon>Archaea</taxon>
        <taxon>Methanobacteriati</taxon>
        <taxon>Methanobacteriota</taxon>
        <taxon>Stenosarchaea group</taxon>
        <taxon>Halobacteria</taxon>
        <taxon>Halobacteriales</taxon>
        <taxon>Natrialbaceae</taxon>
        <taxon>Natrarchaeobius</taxon>
    </lineage>
</organism>
<dbReference type="RefSeq" id="WP_124194574.1">
    <property type="nucleotide sequence ID" value="NZ_REGA01000003.1"/>
</dbReference>
<evidence type="ECO:0000313" key="3">
    <source>
        <dbReference type="EMBL" id="RQG96686.1"/>
    </source>
</evidence>
<accession>A0A3N6MQ37</accession>
<dbReference type="OrthoDB" id="157634at2157"/>
<feature type="compositionally biased region" description="Acidic residues" evidence="1">
    <location>
        <begin position="14"/>
        <end position="27"/>
    </location>
</feature>
<evidence type="ECO:0000256" key="1">
    <source>
        <dbReference type="SAM" id="MobiDB-lite"/>
    </source>
</evidence>
<dbReference type="AlphaFoldDB" id="A0A3N6MQ37"/>
<protein>
    <recommendedName>
        <fullName evidence="2">DUF7573 domain-containing protein</fullName>
    </recommendedName>
</protein>
<keyword evidence="4" id="KW-1185">Reference proteome</keyword>
<reference evidence="3 4" key="1">
    <citation type="submission" date="2018-10" db="EMBL/GenBank/DDBJ databases">
        <title>Natrarchaeobius chitinivorans gen. nov., sp. nov., and Natrarchaeobius haloalkaliphilus sp. nov., alkaliphilic, chitin-utilizing haloarchaea from hypersaline alkaline lakes.</title>
        <authorList>
            <person name="Sorokin D.Y."/>
            <person name="Elcheninov A.G."/>
            <person name="Kostrikina N.A."/>
            <person name="Bale N.J."/>
            <person name="Sinninghe Damste J.S."/>
            <person name="Khijniak T.V."/>
            <person name="Kublanov I.V."/>
            <person name="Toshchakov S.V."/>
        </authorList>
    </citation>
    <scope>NUCLEOTIDE SEQUENCE [LARGE SCALE GENOMIC DNA]</scope>
    <source>
        <strain evidence="3 4">AArcht4T</strain>
    </source>
</reference>
<dbReference type="Proteomes" id="UP000282323">
    <property type="component" value="Unassembled WGS sequence"/>
</dbReference>
<feature type="region of interest" description="Disordered" evidence="1">
    <location>
        <begin position="1"/>
        <end position="60"/>
    </location>
</feature>
<dbReference type="Pfam" id="PF24458">
    <property type="entry name" value="DUF7573"/>
    <property type="match status" value="1"/>
</dbReference>
<dbReference type="EMBL" id="REGA01000003">
    <property type="protein sequence ID" value="RQG96686.1"/>
    <property type="molecule type" value="Genomic_DNA"/>
</dbReference>
<gene>
    <name evidence="3" type="ORF">EA473_05115</name>
</gene>
<dbReference type="InterPro" id="IPR055995">
    <property type="entry name" value="DUF7573"/>
</dbReference>
<feature type="domain" description="DUF7573" evidence="2">
    <location>
        <begin position="56"/>
        <end position="91"/>
    </location>
</feature>
<evidence type="ECO:0000259" key="2">
    <source>
        <dbReference type="Pfam" id="PF24458"/>
    </source>
</evidence>